<organism evidence="1 2">
    <name type="scientific">Pristionchus mayeri</name>
    <dbReference type="NCBI Taxonomy" id="1317129"/>
    <lineage>
        <taxon>Eukaryota</taxon>
        <taxon>Metazoa</taxon>
        <taxon>Ecdysozoa</taxon>
        <taxon>Nematoda</taxon>
        <taxon>Chromadorea</taxon>
        <taxon>Rhabditida</taxon>
        <taxon>Rhabditina</taxon>
        <taxon>Diplogasteromorpha</taxon>
        <taxon>Diplogasteroidea</taxon>
        <taxon>Neodiplogasteridae</taxon>
        <taxon>Pristionchus</taxon>
    </lineage>
</organism>
<proteinExistence type="predicted"/>
<keyword evidence="2" id="KW-1185">Reference proteome</keyword>
<dbReference type="EMBL" id="BTRK01000005">
    <property type="protein sequence ID" value="GMR54114.1"/>
    <property type="molecule type" value="Genomic_DNA"/>
</dbReference>
<evidence type="ECO:0000313" key="2">
    <source>
        <dbReference type="Proteomes" id="UP001328107"/>
    </source>
</evidence>
<gene>
    <name evidence="1" type="ORF">PMAYCL1PPCAC_24309</name>
</gene>
<dbReference type="Proteomes" id="UP001328107">
    <property type="component" value="Unassembled WGS sequence"/>
</dbReference>
<feature type="non-terminal residue" evidence="1">
    <location>
        <position position="92"/>
    </location>
</feature>
<accession>A0AAN5D1X1</accession>
<sequence length="92" mass="10395">MNGSLQTALGSANFNYDSDVYYRANSVGYTRIKSGEVLGFELHHNGIIYVSIREVIGNQYRTICDCFPLHHDYSVICGPGGYVYRTKHGNLW</sequence>
<name>A0AAN5D1X1_9BILA</name>
<reference evidence="2" key="1">
    <citation type="submission" date="2022-10" db="EMBL/GenBank/DDBJ databases">
        <title>Genome assembly of Pristionchus species.</title>
        <authorList>
            <person name="Yoshida K."/>
            <person name="Sommer R.J."/>
        </authorList>
    </citation>
    <scope>NUCLEOTIDE SEQUENCE [LARGE SCALE GENOMIC DNA]</scope>
    <source>
        <strain evidence="2">RS5460</strain>
    </source>
</reference>
<protein>
    <submittedName>
        <fullName evidence="1">Uncharacterized protein</fullName>
    </submittedName>
</protein>
<dbReference type="AlphaFoldDB" id="A0AAN5D1X1"/>
<comment type="caution">
    <text evidence="1">The sequence shown here is derived from an EMBL/GenBank/DDBJ whole genome shotgun (WGS) entry which is preliminary data.</text>
</comment>
<evidence type="ECO:0000313" key="1">
    <source>
        <dbReference type="EMBL" id="GMR54114.1"/>
    </source>
</evidence>